<reference evidence="1 2" key="1">
    <citation type="submission" date="2014-04" db="EMBL/GenBank/DDBJ databases">
        <authorList>
            <consortium name="DOE Joint Genome Institute"/>
            <person name="Kuo A."/>
            <person name="Kohler A."/>
            <person name="Nagy L.G."/>
            <person name="Floudas D."/>
            <person name="Copeland A."/>
            <person name="Barry K.W."/>
            <person name="Cichocki N."/>
            <person name="Veneault-Fourrey C."/>
            <person name="LaButti K."/>
            <person name="Lindquist E.A."/>
            <person name="Lipzen A."/>
            <person name="Lundell T."/>
            <person name="Morin E."/>
            <person name="Murat C."/>
            <person name="Sun H."/>
            <person name="Tunlid A."/>
            <person name="Henrissat B."/>
            <person name="Grigoriev I.V."/>
            <person name="Hibbett D.S."/>
            <person name="Martin F."/>
            <person name="Nordberg H.P."/>
            <person name="Cantor M.N."/>
            <person name="Hua S.X."/>
        </authorList>
    </citation>
    <scope>NUCLEOTIDE SEQUENCE [LARGE SCALE GENOMIC DNA]</scope>
    <source>
        <strain evidence="1 2">Foug A</strain>
    </source>
</reference>
<dbReference type="OrthoDB" id="3256444at2759"/>
<proteinExistence type="predicted"/>
<evidence type="ECO:0000313" key="2">
    <source>
        <dbReference type="Proteomes" id="UP000053989"/>
    </source>
</evidence>
<sequence length="54" mass="6093">MQSTLDPHLRSKETIAAYLESSFHAVAIQWLVETDQPIQALQHPAFKNMIDIAS</sequence>
<dbReference type="InParanoid" id="A0A0C3DM75"/>
<reference evidence="2" key="2">
    <citation type="submission" date="2015-01" db="EMBL/GenBank/DDBJ databases">
        <title>Evolutionary Origins and Diversification of the Mycorrhizal Mutualists.</title>
        <authorList>
            <consortium name="DOE Joint Genome Institute"/>
            <consortium name="Mycorrhizal Genomics Consortium"/>
            <person name="Kohler A."/>
            <person name="Kuo A."/>
            <person name="Nagy L.G."/>
            <person name="Floudas D."/>
            <person name="Copeland A."/>
            <person name="Barry K.W."/>
            <person name="Cichocki N."/>
            <person name="Veneault-Fourrey C."/>
            <person name="LaButti K."/>
            <person name="Lindquist E.A."/>
            <person name="Lipzen A."/>
            <person name="Lundell T."/>
            <person name="Morin E."/>
            <person name="Murat C."/>
            <person name="Riley R."/>
            <person name="Ohm R."/>
            <person name="Sun H."/>
            <person name="Tunlid A."/>
            <person name="Henrissat B."/>
            <person name="Grigoriev I.V."/>
            <person name="Hibbett D.S."/>
            <person name="Martin F."/>
        </authorList>
    </citation>
    <scope>NUCLEOTIDE SEQUENCE [LARGE SCALE GENOMIC DNA]</scope>
    <source>
        <strain evidence="2">Foug A</strain>
    </source>
</reference>
<keyword evidence="2" id="KW-1185">Reference proteome</keyword>
<protein>
    <submittedName>
        <fullName evidence="1">Uncharacterized protein</fullName>
    </submittedName>
</protein>
<organism evidence="1 2">
    <name type="scientific">Scleroderma citrinum Foug A</name>
    <dbReference type="NCBI Taxonomy" id="1036808"/>
    <lineage>
        <taxon>Eukaryota</taxon>
        <taxon>Fungi</taxon>
        <taxon>Dikarya</taxon>
        <taxon>Basidiomycota</taxon>
        <taxon>Agaricomycotina</taxon>
        <taxon>Agaricomycetes</taxon>
        <taxon>Agaricomycetidae</taxon>
        <taxon>Boletales</taxon>
        <taxon>Sclerodermatineae</taxon>
        <taxon>Sclerodermataceae</taxon>
        <taxon>Scleroderma</taxon>
    </lineage>
</organism>
<name>A0A0C3DM75_9AGAM</name>
<dbReference type="HOGENOM" id="CLU_161754_1_0_1"/>
<gene>
    <name evidence="1" type="ORF">SCLCIDRAFT_121168</name>
</gene>
<dbReference type="AlphaFoldDB" id="A0A0C3DM75"/>
<accession>A0A0C3DM75</accession>
<evidence type="ECO:0000313" key="1">
    <source>
        <dbReference type="EMBL" id="KIM61765.1"/>
    </source>
</evidence>
<dbReference type="Proteomes" id="UP000053989">
    <property type="component" value="Unassembled WGS sequence"/>
</dbReference>
<dbReference type="EMBL" id="KN822048">
    <property type="protein sequence ID" value="KIM61765.1"/>
    <property type="molecule type" value="Genomic_DNA"/>
</dbReference>